<dbReference type="Proteomes" id="UP000078516">
    <property type="component" value="Unassembled WGS sequence"/>
</dbReference>
<dbReference type="GeneID" id="77487187"/>
<evidence type="ECO:0000256" key="1">
    <source>
        <dbReference type="ARBA" id="ARBA00008560"/>
    </source>
</evidence>
<dbReference type="GO" id="GO:0015934">
    <property type="term" value="C:large ribosomal subunit"/>
    <property type="evidence" value="ECO:0007669"/>
    <property type="project" value="InterPro"/>
</dbReference>
<evidence type="ECO:0000256" key="3">
    <source>
        <dbReference type="ARBA" id="ARBA00023274"/>
    </source>
</evidence>
<dbReference type="GO" id="GO:0006412">
    <property type="term" value="P:translation"/>
    <property type="evidence" value="ECO:0007669"/>
    <property type="project" value="UniProtKB-UniRule"/>
</dbReference>
<evidence type="ECO:0000313" key="7">
    <source>
        <dbReference type="EMBL" id="OAQ56320.1"/>
    </source>
</evidence>
<evidence type="ECO:0000256" key="4">
    <source>
        <dbReference type="ARBA" id="ARBA00035178"/>
    </source>
</evidence>
<evidence type="ECO:0000256" key="5">
    <source>
        <dbReference type="HAMAP-Rule" id="MF_00340"/>
    </source>
</evidence>
<gene>
    <name evidence="6" type="primary">rpmF1</name>
    <name evidence="5" type="synonym">rpmF</name>
    <name evidence="7" type="ORF">A6E74_02600</name>
    <name evidence="6" type="ORF">ETH01_25100</name>
</gene>
<keyword evidence="3 5" id="KW-0687">Ribonucleoprotein</keyword>
<protein>
    <recommendedName>
        <fullName evidence="4 5">Large ribosomal subunit protein bL32</fullName>
    </recommendedName>
</protein>
<dbReference type="OrthoDB" id="9812874at2"/>
<name>A0A179ETQ4_ENTTH</name>
<dbReference type="PANTHER" id="PTHR35534">
    <property type="entry name" value="50S RIBOSOMAL PROTEIN L32"/>
    <property type="match status" value="1"/>
</dbReference>
<keyword evidence="2 5" id="KW-0689">Ribosomal protein</keyword>
<evidence type="ECO:0000313" key="8">
    <source>
        <dbReference type="Proteomes" id="UP000078516"/>
    </source>
</evidence>
<dbReference type="RefSeq" id="WP_067481876.1">
    <property type="nucleotide sequence ID" value="NZ_BJUG01000020.1"/>
</dbReference>
<dbReference type="Proteomes" id="UP000321361">
    <property type="component" value="Unassembled WGS sequence"/>
</dbReference>
<dbReference type="EMBL" id="BJUG01000020">
    <property type="protein sequence ID" value="GEK38223.1"/>
    <property type="molecule type" value="Genomic_DNA"/>
</dbReference>
<keyword evidence="8" id="KW-1185">Reference proteome</keyword>
<comment type="caution">
    <text evidence="7">The sequence shown here is derived from an EMBL/GenBank/DDBJ whole genome shotgun (WGS) entry which is preliminary data.</text>
</comment>
<dbReference type="PANTHER" id="PTHR35534:SF1">
    <property type="entry name" value="LARGE RIBOSOMAL SUBUNIT PROTEIN BL32"/>
    <property type="match status" value="1"/>
</dbReference>
<dbReference type="InterPro" id="IPR011332">
    <property type="entry name" value="Ribosomal_zn-bd"/>
</dbReference>
<dbReference type="KEGG" id="eth:CK496_05985"/>
<dbReference type="PATRIC" id="fig|417368.6.peg.1042"/>
<organism evidence="7 8">
    <name type="scientific">Enterococcus thailandicus</name>
    <dbReference type="NCBI Taxonomy" id="417368"/>
    <lineage>
        <taxon>Bacteria</taxon>
        <taxon>Bacillati</taxon>
        <taxon>Bacillota</taxon>
        <taxon>Bacilli</taxon>
        <taxon>Lactobacillales</taxon>
        <taxon>Enterococcaceae</taxon>
        <taxon>Enterococcus</taxon>
    </lineage>
</organism>
<dbReference type="NCBIfam" id="TIGR01031">
    <property type="entry name" value="rpmF_bact"/>
    <property type="match status" value="1"/>
</dbReference>
<proteinExistence type="inferred from homology"/>
<dbReference type="GO" id="GO:0003735">
    <property type="term" value="F:structural constituent of ribosome"/>
    <property type="evidence" value="ECO:0007669"/>
    <property type="project" value="InterPro"/>
</dbReference>
<comment type="similarity">
    <text evidence="1 5">Belongs to the bacterial ribosomal protein bL32 family.</text>
</comment>
<reference evidence="6 9" key="2">
    <citation type="submission" date="2019-07" db="EMBL/GenBank/DDBJ databases">
        <title>Whole genome shotgun sequence of Enterococcus thailandicus NBRC 101867.</title>
        <authorList>
            <person name="Hosoyama A."/>
            <person name="Uohara A."/>
            <person name="Ohji S."/>
            <person name="Ichikawa N."/>
        </authorList>
    </citation>
    <scope>NUCLEOTIDE SEQUENCE [LARGE SCALE GENOMIC DNA]</scope>
    <source>
        <strain evidence="6 9">NBRC 101867</strain>
    </source>
</reference>
<accession>A0A179ETQ4</accession>
<dbReference type="EMBL" id="LWMN01000010">
    <property type="protein sequence ID" value="OAQ56320.1"/>
    <property type="molecule type" value="Genomic_DNA"/>
</dbReference>
<sequence length="57" mass="6582">MAVPARKTSKAKKKLRRAHLKIAKPEISFDEELGDYRRSHHVSLKGYYKGRKVSGKE</sequence>
<dbReference type="InterPro" id="IPR044957">
    <property type="entry name" value="Ribosomal_bL32_bact"/>
</dbReference>
<evidence type="ECO:0000256" key="2">
    <source>
        <dbReference type="ARBA" id="ARBA00022980"/>
    </source>
</evidence>
<dbReference type="Pfam" id="PF01783">
    <property type="entry name" value="Ribosomal_L32p"/>
    <property type="match status" value="1"/>
</dbReference>
<evidence type="ECO:0000313" key="6">
    <source>
        <dbReference type="EMBL" id="GEK38223.1"/>
    </source>
</evidence>
<dbReference type="HAMAP" id="MF_00340">
    <property type="entry name" value="Ribosomal_bL32"/>
    <property type="match status" value="1"/>
</dbReference>
<dbReference type="AlphaFoldDB" id="A0A179ETQ4"/>
<dbReference type="SUPFAM" id="SSF57829">
    <property type="entry name" value="Zn-binding ribosomal proteins"/>
    <property type="match status" value="1"/>
</dbReference>
<reference evidence="7 8" key="1">
    <citation type="submission" date="2016-04" db="EMBL/GenBank/DDBJ databases">
        <title>Draft genome of an Enterococcus thailandicus strain isolated from bovine feces.</title>
        <authorList>
            <person name="Beukers A.G."/>
            <person name="Zaheer R."/>
            <person name="Goji N."/>
            <person name="Cook S.R."/>
            <person name="Amoako K."/>
            <person name="Chaves A.V."/>
            <person name="Ward M.P."/>
            <person name="Mcallister T.A."/>
        </authorList>
    </citation>
    <scope>NUCLEOTIDE SEQUENCE [LARGE SCALE GENOMIC DNA]</scope>
    <source>
        <strain evidence="7 8">F0711D 46</strain>
    </source>
</reference>
<evidence type="ECO:0000313" key="9">
    <source>
        <dbReference type="Proteomes" id="UP000321361"/>
    </source>
</evidence>
<dbReference type="InterPro" id="IPR002677">
    <property type="entry name" value="Ribosomal_bL32"/>
</dbReference>